<evidence type="ECO:0000256" key="2">
    <source>
        <dbReference type="ARBA" id="ARBA00022729"/>
    </source>
</evidence>
<dbReference type="InterPro" id="IPR000719">
    <property type="entry name" value="Prot_kinase_dom"/>
</dbReference>
<dbReference type="FunFam" id="3.30.200.20:FF:000489">
    <property type="entry name" value="Inactive receptor-like serine/threonine-protein kinase"/>
    <property type="match status" value="1"/>
</dbReference>
<organism evidence="10 11">
    <name type="scientific">Brassica napus</name>
    <name type="common">Rape</name>
    <dbReference type="NCBI Taxonomy" id="3708"/>
    <lineage>
        <taxon>Eukaryota</taxon>
        <taxon>Viridiplantae</taxon>
        <taxon>Streptophyta</taxon>
        <taxon>Embryophyta</taxon>
        <taxon>Tracheophyta</taxon>
        <taxon>Spermatophyta</taxon>
        <taxon>Magnoliopsida</taxon>
        <taxon>eudicotyledons</taxon>
        <taxon>Gunneridae</taxon>
        <taxon>Pentapetalae</taxon>
        <taxon>rosids</taxon>
        <taxon>malvids</taxon>
        <taxon>Brassicales</taxon>
        <taxon>Brassicaceae</taxon>
        <taxon>Brassiceae</taxon>
        <taxon>Brassica</taxon>
    </lineage>
</organism>
<dbReference type="OMA" id="NIETQFR"/>
<dbReference type="Gene3D" id="3.30.200.20">
    <property type="entry name" value="Phosphorylase Kinase, domain 1"/>
    <property type="match status" value="1"/>
</dbReference>
<keyword evidence="1 7" id="KW-0812">Transmembrane</keyword>
<evidence type="ECO:0000313" key="10">
    <source>
        <dbReference type="EMBL" id="CDY43340.1"/>
    </source>
</evidence>
<dbReference type="InterPro" id="IPR011009">
    <property type="entry name" value="Kinase-like_dom_sf"/>
</dbReference>
<evidence type="ECO:0000256" key="4">
    <source>
        <dbReference type="ARBA" id="ARBA00023136"/>
    </source>
</evidence>
<evidence type="ECO:0000313" key="11">
    <source>
        <dbReference type="Proteomes" id="UP000028999"/>
    </source>
</evidence>
<feature type="region of interest" description="Disordered" evidence="6">
    <location>
        <begin position="74"/>
        <end position="120"/>
    </location>
</feature>
<evidence type="ECO:0000256" key="5">
    <source>
        <dbReference type="ARBA" id="ARBA00046288"/>
    </source>
</evidence>
<keyword evidence="3 7" id="KW-1133">Transmembrane helix</keyword>
<feature type="chain" id="PRO_5001737574" evidence="8">
    <location>
        <begin position="34"/>
        <end position="489"/>
    </location>
</feature>
<dbReference type="Gene3D" id="1.10.510.10">
    <property type="entry name" value="Transferase(Phosphotransferase) domain 1"/>
    <property type="match status" value="2"/>
</dbReference>
<keyword evidence="11" id="KW-1185">Reference proteome</keyword>
<name>A0A078HXS1_BRANA</name>
<keyword evidence="4 7" id="KW-0472">Membrane</keyword>
<dbReference type="Gramene" id="CDY43340">
    <property type="protein sequence ID" value="CDY43340"/>
    <property type="gene ID" value="GSBRNA2T00076396001"/>
</dbReference>
<feature type="compositionally biased region" description="Low complexity" evidence="6">
    <location>
        <begin position="78"/>
        <end position="116"/>
    </location>
</feature>
<gene>
    <name evidence="10" type="primary">BnaC04g25160D</name>
    <name evidence="10" type="ORF">GSBRNA2T00076396001</name>
</gene>
<dbReference type="InterPro" id="IPR001245">
    <property type="entry name" value="Ser-Thr/Tyr_kinase_cat_dom"/>
</dbReference>
<dbReference type="Pfam" id="PF07714">
    <property type="entry name" value="PK_Tyr_Ser-Thr"/>
    <property type="match status" value="1"/>
</dbReference>
<dbReference type="PaxDb" id="3708-A0A078HXS1"/>
<dbReference type="SUPFAM" id="SSF56112">
    <property type="entry name" value="Protein kinase-like (PK-like)"/>
    <property type="match status" value="1"/>
</dbReference>
<evidence type="ECO:0000259" key="9">
    <source>
        <dbReference type="PROSITE" id="PS50011"/>
    </source>
</evidence>
<feature type="domain" description="Protein kinase" evidence="9">
    <location>
        <begin position="201"/>
        <end position="464"/>
    </location>
</feature>
<dbReference type="PROSITE" id="PS50011">
    <property type="entry name" value="PROTEIN_KINASE_DOM"/>
    <property type="match status" value="1"/>
</dbReference>
<evidence type="ECO:0000256" key="1">
    <source>
        <dbReference type="ARBA" id="ARBA00022692"/>
    </source>
</evidence>
<sequence length="489" mass="54473">MSKNWKSVRLRLQMRTLMLFVVILSFDSLETEGLAVTKNLQNDRDAAALEAVSFHRKLLGRFRNPYTHLNSYKDHRPVASVTPPSSSVVPSHRSKTSRSSASHPPRKSPPALHVSSAPPPSVAFPNIPTLRRSSSNSIAPIVVGCTGGVLLLLLATGVFFFKSKAGKSVNPWRTGLSGQLQKVFITGVPKLKRSEIETACEEFSNVIGSCPIGTLFKGTLSSGVEVAVASVATASAKEWTNNIETQFRKKLPYRQPIEMLSKINHKNFVNLLGYCEEDEPFTRILVFEYASNGSVFEHLHYKESEHLDWLMRLRIAMGVAYCLEHMHELKPPIVHSNLLSSTLHLTEDYAVKIADFNFETSTNALIDTNVSDTTKEDNVNSFGLLLFELITGKLPENVKKGDSVDTSFDDFLRGKTLKEMVDPTLECFDEKVENIGEVIKICVREDTKERPTMKEVTGRLREITGLSPDDAIPKLSPLWWAELEVLSTA</sequence>
<protein>
    <submittedName>
        <fullName evidence="10">BnaC04g25160D protein</fullName>
    </submittedName>
</protein>
<evidence type="ECO:0000256" key="7">
    <source>
        <dbReference type="SAM" id="Phobius"/>
    </source>
</evidence>
<feature type="transmembrane region" description="Helical" evidence="7">
    <location>
        <begin position="138"/>
        <end position="161"/>
    </location>
</feature>
<dbReference type="AlphaFoldDB" id="A0A078HXS1"/>
<evidence type="ECO:0000256" key="8">
    <source>
        <dbReference type="SAM" id="SignalP"/>
    </source>
</evidence>
<dbReference type="EMBL" id="LK032553">
    <property type="protein sequence ID" value="CDY43340.1"/>
    <property type="molecule type" value="Genomic_DNA"/>
</dbReference>
<dbReference type="GO" id="GO:0004672">
    <property type="term" value="F:protein kinase activity"/>
    <property type="evidence" value="ECO:0007669"/>
    <property type="project" value="InterPro"/>
</dbReference>
<dbReference type="GO" id="GO:0012505">
    <property type="term" value="C:endomembrane system"/>
    <property type="evidence" value="ECO:0007669"/>
    <property type="project" value="UniProtKB-SubCell"/>
</dbReference>
<reference evidence="10 11" key="1">
    <citation type="journal article" date="2014" name="Science">
        <title>Plant genetics. Early allopolyploid evolution in the post-Neolithic Brassica napus oilseed genome.</title>
        <authorList>
            <person name="Chalhoub B."/>
            <person name="Denoeud F."/>
            <person name="Liu S."/>
            <person name="Parkin I.A."/>
            <person name="Tang H."/>
            <person name="Wang X."/>
            <person name="Chiquet J."/>
            <person name="Belcram H."/>
            <person name="Tong C."/>
            <person name="Samans B."/>
            <person name="Correa M."/>
            <person name="Da Silva C."/>
            <person name="Just J."/>
            <person name="Falentin C."/>
            <person name="Koh C.S."/>
            <person name="Le Clainche I."/>
            <person name="Bernard M."/>
            <person name="Bento P."/>
            <person name="Noel B."/>
            <person name="Labadie K."/>
            <person name="Alberti A."/>
            <person name="Charles M."/>
            <person name="Arnaud D."/>
            <person name="Guo H."/>
            <person name="Daviaud C."/>
            <person name="Alamery S."/>
            <person name="Jabbari K."/>
            <person name="Zhao M."/>
            <person name="Edger P.P."/>
            <person name="Chelaifa H."/>
            <person name="Tack D."/>
            <person name="Lassalle G."/>
            <person name="Mestiri I."/>
            <person name="Schnel N."/>
            <person name="Le Paslier M.C."/>
            <person name="Fan G."/>
            <person name="Renault V."/>
            <person name="Bayer P.E."/>
            <person name="Golicz A.A."/>
            <person name="Manoli S."/>
            <person name="Lee T.H."/>
            <person name="Thi V.H."/>
            <person name="Chalabi S."/>
            <person name="Hu Q."/>
            <person name="Fan C."/>
            <person name="Tollenaere R."/>
            <person name="Lu Y."/>
            <person name="Battail C."/>
            <person name="Shen J."/>
            <person name="Sidebottom C.H."/>
            <person name="Wang X."/>
            <person name="Canaguier A."/>
            <person name="Chauveau A."/>
            <person name="Berard A."/>
            <person name="Deniot G."/>
            <person name="Guan M."/>
            <person name="Liu Z."/>
            <person name="Sun F."/>
            <person name="Lim Y.P."/>
            <person name="Lyons E."/>
            <person name="Town C.D."/>
            <person name="Bancroft I."/>
            <person name="Wang X."/>
            <person name="Meng J."/>
            <person name="Ma J."/>
            <person name="Pires J.C."/>
            <person name="King G.J."/>
            <person name="Brunel D."/>
            <person name="Delourme R."/>
            <person name="Renard M."/>
            <person name="Aury J.M."/>
            <person name="Adams K.L."/>
            <person name="Batley J."/>
            <person name="Snowdon R.J."/>
            <person name="Tost J."/>
            <person name="Edwards D."/>
            <person name="Zhou Y."/>
            <person name="Hua W."/>
            <person name="Sharpe A.G."/>
            <person name="Paterson A.H."/>
            <person name="Guan C."/>
            <person name="Wincker P."/>
        </authorList>
    </citation>
    <scope>NUCLEOTIDE SEQUENCE [LARGE SCALE GENOMIC DNA]</scope>
    <source>
        <strain evidence="11">cv. Darmor-bzh</strain>
    </source>
</reference>
<dbReference type="PANTHER" id="PTHR46084:SF32">
    <property type="entry name" value="PROTEIN KINASE DOMAIN-CONTAINING PROTEIN"/>
    <property type="match status" value="1"/>
</dbReference>
<dbReference type="Proteomes" id="UP000028999">
    <property type="component" value="Unassembled WGS sequence"/>
</dbReference>
<evidence type="ECO:0000256" key="6">
    <source>
        <dbReference type="SAM" id="MobiDB-lite"/>
    </source>
</evidence>
<proteinExistence type="predicted"/>
<dbReference type="PANTHER" id="PTHR46084">
    <property type="entry name" value="PROTEIN MALE DISCOVERER 2"/>
    <property type="match status" value="1"/>
</dbReference>
<dbReference type="GO" id="GO:0005524">
    <property type="term" value="F:ATP binding"/>
    <property type="evidence" value="ECO:0007669"/>
    <property type="project" value="InterPro"/>
</dbReference>
<comment type="subcellular location">
    <subcellularLocation>
        <location evidence="5">Endomembrane system</location>
        <topology evidence="5">Single-pass type I membrane protein</topology>
    </subcellularLocation>
</comment>
<evidence type="ECO:0000256" key="3">
    <source>
        <dbReference type="ARBA" id="ARBA00022989"/>
    </source>
</evidence>
<feature type="signal peptide" evidence="8">
    <location>
        <begin position="1"/>
        <end position="33"/>
    </location>
</feature>
<accession>A0A078HXS1</accession>
<keyword evidence="2 8" id="KW-0732">Signal</keyword>